<protein>
    <recommendedName>
        <fullName evidence="8">Serpin domain-containing protein</fullName>
    </recommendedName>
</protein>
<reference evidence="9" key="2">
    <citation type="submission" date="2025-08" db="UniProtKB">
        <authorList>
            <consortium name="Ensembl"/>
        </authorList>
    </citation>
    <scope>IDENTIFICATION</scope>
</reference>
<dbReference type="InterPro" id="IPR036186">
    <property type="entry name" value="Serpin_sf"/>
</dbReference>
<keyword evidence="3" id="KW-0964">Secreted</keyword>
<name>A0A8C2RUW2_CAPHI</name>
<feature type="domain" description="Serpin" evidence="8">
    <location>
        <begin position="188"/>
        <end position="540"/>
    </location>
</feature>
<dbReference type="PROSITE" id="PS00284">
    <property type="entry name" value="SERPIN"/>
    <property type="match status" value="1"/>
</dbReference>
<dbReference type="InterPro" id="IPR033832">
    <property type="entry name" value="PEDF_serpin_dom"/>
</dbReference>
<feature type="region of interest" description="Disordered" evidence="7">
    <location>
        <begin position="102"/>
        <end position="138"/>
    </location>
</feature>
<evidence type="ECO:0000256" key="5">
    <source>
        <dbReference type="ARBA" id="ARBA00023180"/>
    </source>
</evidence>
<dbReference type="SUPFAM" id="SSF56574">
    <property type="entry name" value="Serpins"/>
    <property type="match status" value="1"/>
</dbReference>
<dbReference type="GO" id="GO:0050769">
    <property type="term" value="P:positive regulation of neurogenesis"/>
    <property type="evidence" value="ECO:0007669"/>
    <property type="project" value="InterPro"/>
</dbReference>
<evidence type="ECO:0000256" key="4">
    <source>
        <dbReference type="ARBA" id="ARBA00022729"/>
    </source>
</evidence>
<evidence type="ECO:0000256" key="1">
    <source>
        <dbReference type="ARBA" id="ARBA00004613"/>
    </source>
</evidence>
<evidence type="ECO:0000256" key="7">
    <source>
        <dbReference type="SAM" id="MobiDB-lite"/>
    </source>
</evidence>
<dbReference type="InterPro" id="IPR023796">
    <property type="entry name" value="Serpin_dom"/>
</dbReference>
<evidence type="ECO:0000256" key="3">
    <source>
        <dbReference type="ARBA" id="ARBA00022525"/>
    </source>
</evidence>
<organism evidence="9">
    <name type="scientific">Capra hircus</name>
    <name type="common">Goat</name>
    <dbReference type="NCBI Taxonomy" id="9925"/>
    <lineage>
        <taxon>Eukaryota</taxon>
        <taxon>Metazoa</taxon>
        <taxon>Chordata</taxon>
        <taxon>Craniata</taxon>
        <taxon>Vertebrata</taxon>
        <taxon>Euteleostomi</taxon>
        <taxon>Mammalia</taxon>
        <taxon>Eutheria</taxon>
        <taxon>Laurasiatheria</taxon>
        <taxon>Artiodactyla</taxon>
        <taxon>Ruminantia</taxon>
        <taxon>Pecora</taxon>
        <taxon>Bovidae</taxon>
        <taxon>Caprinae</taxon>
        <taxon>Capra</taxon>
    </lineage>
</organism>
<dbReference type="InterPro" id="IPR023795">
    <property type="entry name" value="Serpin_CS"/>
</dbReference>
<comment type="subcellular location">
    <subcellularLocation>
        <location evidence="1">Secreted</location>
    </subcellularLocation>
</comment>
<dbReference type="GO" id="GO:0005615">
    <property type="term" value="C:extracellular space"/>
    <property type="evidence" value="ECO:0007669"/>
    <property type="project" value="InterPro"/>
</dbReference>
<dbReference type="PANTHER" id="PTHR11461:SF84">
    <property type="entry name" value="PIGMENT EPITHELIUM-DERIVED FACTOR"/>
    <property type="match status" value="1"/>
</dbReference>
<dbReference type="GO" id="GO:0016525">
    <property type="term" value="P:negative regulation of angiogenesis"/>
    <property type="evidence" value="ECO:0007669"/>
    <property type="project" value="InterPro"/>
</dbReference>
<proteinExistence type="inferred from homology"/>
<accession>A0A8C2RUW2</accession>
<dbReference type="Gene3D" id="2.30.39.10">
    <property type="entry name" value="Alpha-1-antitrypsin, domain 1"/>
    <property type="match status" value="1"/>
</dbReference>
<dbReference type="InterPro" id="IPR000215">
    <property type="entry name" value="Serpin_fam"/>
</dbReference>
<evidence type="ECO:0000256" key="6">
    <source>
        <dbReference type="RuleBase" id="RU000411"/>
    </source>
</evidence>
<evidence type="ECO:0000259" key="8">
    <source>
        <dbReference type="SMART" id="SM00093"/>
    </source>
</evidence>
<keyword evidence="5" id="KW-0325">Glycoprotein</keyword>
<dbReference type="CDD" id="cd02052">
    <property type="entry name" value="serpinF1_PEDF"/>
    <property type="match status" value="1"/>
</dbReference>
<dbReference type="InterPro" id="IPR042185">
    <property type="entry name" value="Serpin_sf_2"/>
</dbReference>
<dbReference type="PANTHER" id="PTHR11461">
    <property type="entry name" value="SERINE PROTEASE INHIBITOR, SERPIN"/>
    <property type="match status" value="1"/>
</dbReference>
<dbReference type="Gene3D" id="3.30.497.10">
    <property type="entry name" value="Antithrombin, subunit I, domain 2"/>
    <property type="match status" value="1"/>
</dbReference>
<keyword evidence="4" id="KW-0732">Signal</keyword>
<dbReference type="Ensembl" id="ENSCHIT00010046741.1">
    <property type="protein sequence ID" value="ENSCHIP00010033267.1"/>
    <property type="gene ID" value="ENSCHIG00010024664.1"/>
</dbReference>
<reference evidence="9" key="1">
    <citation type="submission" date="2019-03" db="EMBL/GenBank/DDBJ databases">
        <title>Genome sequencing and reference-guided assembly of Black Bengal Goat (Capra hircus).</title>
        <authorList>
            <person name="Siddiki A.Z."/>
            <person name="Baten A."/>
            <person name="Billah M."/>
            <person name="Alam M.A.U."/>
            <person name="Shawrob K.S.M."/>
            <person name="Saha S."/>
            <person name="Chowdhury M."/>
            <person name="Rahman A.H."/>
            <person name="Stear M."/>
            <person name="Miah G."/>
            <person name="Das G.B."/>
            <person name="Hossain M.M."/>
            <person name="Kumkum M."/>
            <person name="Islam M.S."/>
            <person name="Mollah A.M."/>
            <person name="Ahsan A."/>
            <person name="Tusar F."/>
            <person name="Khan M.K.I."/>
        </authorList>
    </citation>
    <scope>NUCLEOTIDE SEQUENCE [LARGE SCALE GENOMIC DNA]</scope>
</reference>
<evidence type="ECO:0000256" key="2">
    <source>
        <dbReference type="ARBA" id="ARBA00009500"/>
    </source>
</evidence>
<dbReference type="GO" id="GO:0004867">
    <property type="term" value="F:serine-type endopeptidase inhibitor activity"/>
    <property type="evidence" value="ECO:0007669"/>
    <property type="project" value="InterPro"/>
</dbReference>
<dbReference type="AlphaFoldDB" id="A0A8C2RUW2"/>
<evidence type="ECO:0000313" key="9">
    <source>
        <dbReference type="Ensembl" id="ENSCHIP00010033267.1"/>
    </source>
</evidence>
<dbReference type="SMART" id="SM00093">
    <property type="entry name" value="SERPIN"/>
    <property type="match status" value="1"/>
</dbReference>
<sequence length="543" mass="60494">MARELKEPSHWGHQGKSVMEEVMSDQGQERQGGFDRRVQVEAWEQWARLSRQGESGLRTGFLGKGDFPPLFFPMSHRPEAHRSLVFKAGQLTSLAGCLSPVEHPHRSRGHRLIPADGYTSSGRTAFRDQDSPTPSHETSHPLLIRTGLCTQMQGSLAPESTGAPVEEEDPFFKVPVNKLAAAVSNFGYDLYRVRSGESPTANVLLSPLSVATALSALSLGAEQRTESSIHRALYYDLISNPDIHGTYKDLLASVTAPQKNLKSASRIIFERKLRIKASFVPPLEKSYGSRPRILTGNSRIDLQEINNWVQAQMKGKVARSTRELPSEISIFLLGVAYFKGQWVTKFDSRKTSLEDFHLDEGRTVKVPMMSDPKAVLRYGLDSDLNCKIAQLPLTGSTSIIFFLPQKVTQNLTLIEESLTSEFIHDIDRELKTVQAVLTIPKLKLSYEGELTKSVQELKLQSLFDAPDFSKITGKPIKLTQVEHRIGFEWNEDGAGTNSSPGVQPARLTFPLDYHLNQPFIFVLRDTDTGALLFIGKILDPRGT</sequence>
<dbReference type="Pfam" id="PF00079">
    <property type="entry name" value="Serpin"/>
    <property type="match status" value="1"/>
</dbReference>
<dbReference type="FunFam" id="3.30.497.10:FF:000003">
    <property type="entry name" value="Serpin family F member 1"/>
    <property type="match status" value="1"/>
</dbReference>
<dbReference type="InterPro" id="IPR042178">
    <property type="entry name" value="Serpin_sf_1"/>
</dbReference>
<comment type="similarity">
    <text evidence="2 6">Belongs to the serpin family.</text>
</comment>